<feature type="transmembrane region" description="Helical" evidence="1">
    <location>
        <begin position="76"/>
        <end position="94"/>
    </location>
</feature>
<feature type="transmembrane region" description="Helical" evidence="1">
    <location>
        <begin position="199"/>
        <end position="218"/>
    </location>
</feature>
<feature type="transmembrane region" description="Helical" evidence="1">
    <location>
        <begin position="12"/>
        <end position="33"/>
    </location>
</feature>
<evidence type="ECO:0000313" key="2">
    <source>
        <dbReference type="EMBL" id="RAK22803.1"/>
    </source>
</evidence>
<feature type="transmembrane region" description="Helical" evidence="1">
    <location>
        <begin position="255"/>
        <end position="273"/>
    </location>
</feature>
<keyword evidence="1" id="KW-0812">Transmembrane</keyword>
<feature type="transmembrane region" description="Helical" evidence="1">
    <location>
        <begin position="160"/>
        <end position="179"/>
    </location>
</feature>
<keyword evidence="3" id="KW-1185">Reference proteome</keyword>
<evidence type="ECO:0008006" key="4">
    <source>
        <dbReference type="Google" id="ProtNLM"/>
    </source>
</evidence>
<feature type="transmembrane region" description="Helical" evidence="1">
    <location>
        <begin position="224"/>
        <end position="243"/>
    </location>
</feature>
<dbReference type="Proteomes" id="UP000249620">
    <property type="component" value="Unassembled WGS sequence"/>
</dbReference>
<dbReference type="EMBL" id="QLMI01000004">
    <property type="protein sequence ID" value="RAK22803.1"/>
    <property type="molecule type" value="Genomic_DNA"/>
</dbReference>
<sequence>MVVFKKILDFYINSSLHVALSAFALVSMTQYFFGVEGDFSVAFFAFFGTVVGYNFVKYDAIARLNKTEIKNELKAIVFLSFISLLACFYFFLQLSWATKLNVFIFFGLTLLYTLPFFPNKQNARNWKGVKIYIVGITWVGVTVILPLVEAEIPFSRDVLLMAFQRFLLVFSIVLVFDIVDVKHDDIHLQTVPQKIGVKLTKKLGYLLLFLLLLLEFFYTNNQHFLPFFFKLLVCGTIAIFLFFANENRSRYYASFWLESVPILWWLVLILTGFKNLSGL</sequence>
<accession>A0A327YPA7</accession>
<protein>
    <recommendedName>
        <fullName evidence="4">UbiA prenyltransferase family protein</fullName>
    </recommendedName>
</protein>
<dbReference type="AlphaFoldDB" id="A0A327YPA7"/>
<evidence type="ECO:0000313" key="3">
    <source>
        <dbReference type="Proteomes" id="UP000249620"/>
    </source>
</evidence>
<feature type="transmembrane region" description="Helical" evidence="1">
    <location>
        <begin position="100"/>
        <end position="117"/>
    </location>
</feature>
<proteinExistence type="predicted"/>
<gene>
    <name evidence="2" type="ORF">B0I03_104329</name>
</gene>
<feature type="transmembrane region" description="Helical" evidence="1">
    <location>
        <begin position="129"/>
        <end position="148"/>
    </location>
</feature>
<evidence type="ECO:0000256" key="1">
    <source>
        <dbReference type="SAM" id="Phobius"/>
    </source>
</evidence>
<keyword evidence="1" id="KW-0472">Membrane</keyword>
<comment type="caution">
    <text evidence="2">The sequence shown here is derived from an EMBL/GenBank/DDBJ whole genome shotgun (WGS) entry which is preliminary data.</text>
</comment>
<reference evidence="2 3" key="1">
    <citation type="submission" date="2018-06" db="EMBL/GenBank/DDBJ databases">
        <title>Genomic Encyclopedia of Type Strains, Phase III (KMG-III): the genomes of soil and plant-associated and newly described type strains.</title>
        <authorList>
            <person name="Whitman W."/>
        </authorList>
    </citation>
    <scope>NUCLEOTIDE SEQUENCE [LARGE SCALE GENOMIC DNA]</scope>
    <source>
        <strain evidence="2 3">CGMCC 1.12398</strain>
    </source>
</reference>
<organism evidence="2 3">
    <name type="scientific">Flavobacterium aquaticum</name>
    <dbReference type="NCBI Taxonomy" id="1236486"/>
    <lineage>
        <taxon>Bacteria</taxon>
        <taxon>Pseudomonadati</taxon>
        <taxon>Bacteroidota</taxon>
        <taxon>Flavobacteriia</taxon>
        <taxon>Flavobacteriales</taxon>
        <taxon>Flavobacteriaceae</taxon>
        <taxon>Flavobacterium</taxon>
    </lineage>
</organism>
<keyword evidence="1" id="KW-1133">Transmembrane helix</keyword>
<name>A0A327YPA7_9FLAO</name>
<dbReference type="RefSeq" id="WP_181452372.1">
    <property type="nucleotide sequence ID" value="NZ_QLMI01000004.1"/>
</dbReference>
<feature type="transmembrane region" description="Helical" evidence="1">
    <location>
        <begin position="39"/>
        <end position="56"/>
    </location>
</feature>